<evidence type="ECO:0000313" key="5">
    <source>
        <dbReference type="Proteomes" id="UP001159427"/>
    </source>
</evidence>
<evidence type="ECO:0000256" key="1">
    <source>
        <dbReference type="ARBA" id="ARBA00007572"/>
    </source>
</evidence>
<evidence type="ECO:0000256" key="2">
    <source>
        <dbReference type="ARBA" id="ARBA00022598"/>
    </source>
</evidence>
<feature type="non-terminal residue" evidence="4">
    <location>
        <position position="146"/>
    </location>
</feature>
<proteinExistence type="inferred from homology"/>
<comment type="caution">
    <text evidence="4">The sequence shown here is derived from an EMBL/GenBank/DDBJ whole genome shotgun (WGS) entry which is preliminary data.</text>
</comment>
<keyword evidence="2" id="KW-0436">Ligase</keyword>
<dbReference type="Gene3D" id="3.30.1490.70">
    <property type="match status" value="1"/>
</dbReference>
<comment type="similarity">
    <text evidence="1">Belongs to the ATP-dependent DNA ligase family.</text>
</comment>
<reference evidence="4 5" key="1">
    <citation type="submission" date="2022-05" db="EMBL/GenBank/DDBJ databases">
        <authorList>
            <consortium name="Genoscope - CEA"/>
            <person name="William W."/>
        </authorList>
    </citation>
    <scope>NUCLEOTIDE SEQUENCE [LARGE SCALE GENOMIC DNA]</scope>
</reference>
<evidence type="ECO:0000259" key="3">
    <source>
        <dbReference type="PROSITE" id="PS50160"/>
    </source>
</evidence>
<protein>
    <recommendedName>
        <fullName evidence="3">ATP-dependent DNA ligase family profile domain-containing protein</fullName>
    </recommendedName>
</protein>
<evidence type="ECO:0000313" key="4">
    <source>
        <dbReference type="EMBL" id="CAH3180403.1"/>
    </source>
</evidence>
<dbReference type="EMBL" id="CALNXI010001958">
    <property type="protein sequence ID" value="CAH3180403.1"/>
    <property type="molecule type" value="Genomic_DNA"/>
</dbReference>
<dbReference type="PANTHER" id="PTHR45674:SF4">
    <property type="entry name" value="DNA LIGASE 1"/>
    <property type="match status" value="1"/>
</dbReference>
<dbReference type="Gene3D" id="3.30.470.30">
    <property type="entry name" value="DNA ligase/mRNA capping enzyme"/>
    <property type="match status" value="2"/>
</dbReference>
<gene>
    <name evidence="4" type="ORF">PEVE_00012899</name>
</gene>
<dbReference type="SUPFAM" id="SSF56091">
    <property type="entry name" value="DNA ligase/mRNA capping enzyme, catalytic domain"/>
    <property type="match status" value="1"/>
</dbReference>
<feature type="domain" description="ATP-dependent DNA ligase family profile" evidence="3">
    <location>
        <begin position="57"/>
        <end position="146"/>
    </location>
</feature>
<dbReference type="PANTHER" id="PTHR45674">
    <property type="entry name" value="DNA LIGASE 1/3 FAMILY MEMBER"/>
    <property type="match status" value="1"/>
</dbReference>
<organism evidence="4 5">
    <name type="scientific">Porites evermanni</name>
    <dbReference type="NCBI Taxonomy" id="104178"/>
    <lineage>
        <taxon>Eukaryota</taxon>
        <taxon>Metazoa</taxon>
        <taxon>Cnidaria</taxon>
        <taxon>Anthozoa</taxon>
        <taxon>Hexacorallia</taxon>
        <taxon>Scleractinia</taxon>
        <taxon>Fungiina</taxon>
        <taxon>Poritidae</taxon>
        <taxon>Porites</taxon>
    </lineage>
</organism>
<keyword evidence="5" id="KW-1185">Reference proteome</keyword>
<dbReference type="CDD" id="cd07900">
    <property type="entry name" value="Adenylation_DNA_ligase_I_Euk"/>
    <property type="match status" value="1"/>
</dbReference>
<dbReference type="PROSITE" id="PS50160">
    <property type="entry name" value="DNA_LIGASE_A3"/>
    <property type="match status" value="1"/>
</dbReference>
<accession>A0ABN8RN41</accession>
<dbReference type="Proteomes" id="UP001159427">
    <property type="component" value="Unassembled WGS sequence"/>
</dbReference>
<dbReference type="InterPro" id="IPR012310">
    <property type="entry name" value="DNA_ligase_ATP-dep_cent"/>
</dbReference>
<name>A0ABN8RN41_9CNID</name>
<dbReference type="Pfam" id="PF01068">
    <property type="entry name" value="DNA_ligase_A_M"/>
    <property type="match status" value="1"/>
</dbReference>
<dbReference type="InterPro" id="IPR050191">
    <property type="entry name" value="ATP-dep_DNA_ligase"/>
</dbReference>
<sequence>IHVLENGDIHIYSRNQENNTSKYPDITARMPKVLGDGVKSCIIDTEAVAWDREKKQILPFQILSTRKRKSYIKEPFRVRREALRSSFTEVEGEFMFAQSSDSVNTDDIGEFLDDSIKGNCEGLMVKTLEVDATYEIAKRSHNWLKV</sequence>
<feature type="non-terminal residue" evidence="4">
    <location>
        <position position="1"/>
    </location>
</feature>